<dbReference type="Proteomes" id="UP000700732">
    <property type="component" value="Unassembled WGS sequence"/>
</dbReference>
<sequence length="602" mass="69154">MPLPDKLSDLFPSPNNLPAIPKPSSLSTLGYTITWDALDDGTAPPELSSQLAGLYDASRHHPDRALAERLRQLVQQYPNVPVLKNYLMTTYVLTGQKSRGDAVLEQTIQQHPRYLLGLVNKANQLLVNGDTDAVEALFGGPLTGLGQLYPERSVFQASEVGHFSMAAFDYFLEKGNTEEAENRLRLMRDLQYHTIDQLRTMKNRLDMARMEQNLAKMQAGFEESISIDGYFRADDRQTTEPPLFEHPEMQWLYAYGLIETSKPLPVDKRDILLALPRPSLTRDLSKVLLDTVYRYEFFNDQDWNDSQHNFAGHALLLATELRADECLEAVLETLRQDSDFQEFWWGDWLNDFYEPYFRSLLPARASELQVFMREADINTYAKEVVLGAYVQEALTNPALKPVAQTWLTDLFTFLLDHAEDEHLLDTDLNAWLIGAMIDLHLTDLLPLIQTAFERRLVSENIQGNLSDVEQELLQQQHPVDRHPLRPLAEQYAYLHDPVAYRKAHPDPERQKISDELMSKMEAKDDEWAFLYDDEEEETEELPNGALFPSGKNRFLPQEPIIRQPIPNRNDKVSVRYTDGKVVRDVKYKKVESDVEAGKCELL</sequence>
<evidence type="ECO:0000313" key="1">
    <source>
        <dbReference type="EMBL" id="MBC3793611.1"/>
    </source>
</evidence>
<evidence type="ECO:0000313" key="2">
    <source>
        <dbReference type="Proteomes" id="UP000700732"/>
    </source>
</evidence>
<dbReference type="RefSeq" id="WP_186739475.1">
    <property type="nucleotide sequence ID" value="NZ_VFIA01000029.1"/>
</dbReference>
<proteinExistence type="predicted"/>
<dbReference type="EMBL" id="VFIA01000029">
    <property type="protein sequence ID" value="MBC3793611.1"/>
    <property type="molecule type" value="Genomic_DNA"/>
</dbReference>
<organism evidence="1 2">
    <name type="scientific">Spirosoma utsteinense</name>
    <dbReference type="NCBI Taxonomy" id="2585773"/>
    <lineage>
        <taxon>Bacteria</taxon>
        <taxon>Pseudomonadati</taxon>
        <taxon>Bacteroidota</taxon>
        <taxon>Cytophagia</taxon>
        <taxon>Cytophagales</taxon>
        <taxon>Cytophagaceae</taxon>
        <taxon>Spirosoma</taxon>
    </lineage>
</organism>
<gene>
    <name evidence="1" type="ORF">FH603_4130</name>
</gene>
<keyword evidence="2" id="KW-1185">Reference proteome</keyword>
<protein>
    <submittedName>
        <fullName evidence="1">Uncharacterized protein</fullName>
    </submittedName>
</protein>
<dbReference type="Gene3D" id="1.25.40.10">
    <property type="entry name" value="Tetratricopeptide repeat domain"/>
    <property type="match status" value="1"/>
</dbReference>
<accession>A0ABR6WAN3</accession>
<name>A0ABR6WAN3_9BACT</name>
<dbReference type="InterPro" id="IPR011990">
    <property type="entry name" value="TPR-like_helical_dom_sf"/>
</dbReference>
<reference evidence="1 2" key="1">
    <citation type="submission" date="2019-06" db="EMBL/GenBank/DDBJ databases">
        <title>Spirosoma utsteinense sp. nov. isolated from Antarctic ice-free soils.</title>
        <authorList>
            <person name="Tahon G."/>
        </authorList>
    </citation>
    <scope>NUCLEOTIDE SEQUENCE [LARGE SCALE GENOMIC DNA]</scope>
    <source>
        <strain evidence="1 2">LMG 31447</strain>
    </source>
</reference>
<comment type="caution">
    <text evidence="1">The sequence shown here is derived from an EMBL/GenBank/DDBJ whole genome shotgun (WGS) entry which is preliminary data.</text>
</comment>